<protein>
    <submittedName>
        <fullName evidence="2">Uncharacterized protein</fullName>
    </submittedName>
</protein>
<feature type="chain" id="PRO_5043020849" evidence="1">
    <location>
        <begin position="23"/>
        <end position="121"/>
    </location>
</feature>
<proteinExistence type="predicted"/>
<dbReference type="EMBL" id="JAXCGZ010007609">
    <property type="protein sequence ID" value="KAK7078982.1"/>
    <property type="molecule type" value="Genomic_DNA"/>
</dbReference>
<keyword evidence="1" id="KW-0732">Signal</keyword>
<evidence type="ECO:0000313" key="3">
    <source>
        <dbReference type="Proteomes" id="UP001381693"/>
    </source>
</evidence>
<organism evidence="2 3">
    <name type="scientific">Halocaridina rubra</name>
    <name type="common">Hawaiian red shrimp</name>
    <dbReference type="NCBI Taxonomy" id="373956"/>
    <lineage>
        <taxon>Eukaryota</taxon>
        <taxon>Metazoa</taxon>
        <taxon>Ecdysozoa</taxon>
        <taxon>Arthropoda</taxon>
        <taxon>Crustacea</taxon>
        <taxon>Multicrustacea</taxon>
        <taxon>Malacostraca</taxon>
        <taxon>Eumalacostraca</taxon>
        <taxon>Eucarida</taxon>
        <taxon>Decapoda</taxon>
        <taxon>Pleocyemata</taxon>
        <taxon>Caridea</taxon>
        <taxon>Atyoidea</taxon>
        <taxon>Atyidae</taxon>
        <taxon>Halocaridina</taxon>
    </lineage>
</organism>
<evidence type="ECO:0000313" key="2">
    <source>
        <dbReference type="EMBL" id="KAK7078982.1"/>
    </source>
</evidence>
<accession>A0AAN9ACB5</accession>
<comment type="caution">
    <text evidence="2">The sequence shown here is derived from an EMBL/GenBank/DDBJ whole genome shotgun (WGS) entry which is preliminary data.</text>
</comment>
<feature type="non-terminal residue" evidence="2">
    <location>
        <position position="1"/>
    </location>
</feature>
<evidence type="ECO:0000256" key="1">
    <source>
        <dbReference type="SAM" id="SignalP"/>
    </source>
</evidence>
<name>A0AAN9ACB5_HALRR</name>
<gene>
    <name evidence="2" type="ORF">SK128_003758</name>
</gene>
<dbReference type="Proteomes" id="UP001381693">
    <property type="component" value="Unassembled WGS sequence"/>
</dbReference>
<sequence length="121" mass="13550">VILDGFCLVVGLIAQVTRVTQTEHDSVHELYCPNHEEVDIRIFAHSASCDNNSEVVIQATDTDIIVLPVYHISRLLNVELWVGKDDMFLPIHDLVNELAKAVGKGVLAHRHTTHLIHSVRL</sequence>
<dbReference type="AlphaFoldDB" id="A0AAN9ACB5"/>
<keyword evidence="3" id="KW-1185">Reference proteome</keyword>
<feature type="signal peptide" evidence="1">
    <location>
        <begin position="1"/>
        <end position="22"/>
    </location>
</feature>
<reference evidence="2 3" key="1">
    <citation type="submission" date="2023-11" db="EMBL/GenBank/DDBJ databases">
        <title>Halocaridina rubra genome assembly.</title>
        <authorList>
            <person name="Smith C."/>
        </authorList>
    </citation>
    <scope>NUCLEOTIDE SEQUENCE [LARGE SCALE GENOMIC DNA]</scope>
    <source>
        <strain evidence="2">EP-1</strain>
        <tissue evidence="2">Whole</tissue>
    </source>
</reference>